<accession>A0A445DE84</accession>
<keyword evidence="9" id="KW-1185">Reference proteome</keyword>
<organism evidence="8 9">
    <name type="scientific">Arachis hypogaea</name>
    <name type="common">Peanut</name>
    <dbReference type="NCBI Taxonomy" id="3818"/>
    <lineage>
        <taxon>Eukaryota</taxon>
        <taxon>Viridiplantae</taxon>
        <taxon>Streptophyta</taxon>
        <taxon>Embryophyta</taxon>
        <taxon>Tracheophyta</taxon>
        <taxon>Spermatophyta</taxon>
        <taxon>Magnoliopsida</taxon>
        <taxon>eudicotyledons</taxon>
        <taxon>Gunneridae</taxon>
        <taxon>Pentapetalae</taxon>
        <taxon>rosids</taxon>
        <taxon>fabids</taxon>
        <taxon>Fabales</taxon>
        <taxon>Fabaceae</taxon>
        <taxon>Papilionoideae</taxon>
        <taxon>50 kb inversion clade</taxon>
        <taxon>dalbergioids sensu lato</taxon>
        <taxon>Dalbergieae</taxon>
        <taxon>Pterocarpus clade</taxon>
        <taxon>Arachis</taxon>
    </lineage>
</organism>
<dbReference type="GO" id="GO:0005524">
    <property type="term" value="F:ATP binding"/>
    <property type="evidence" value="ECO:0007669"/>
    <property type="project" value="UniProtKB-KW"/>
</dbReference>
<proteinExistence type="predicted"/>
<dbReference type="InterPro" id="IPR041569">
    <property type="entry name" value="AAA_lid_3"/>
</dbReference>
<keyword evidence="2" id="KW-0479">Metal-binding</keyword>
<dbReference type="GO" id="GO:0034982">
    <property type="term" value="P:mitochondrial protein processing"/>
    <property type="evidence" value="ECO:0007669"/>
    <property type="project" value="TreeGrafter"/>
</dbReference>
<keyword evidence="4" id="KW-0862">Zinc</keyword>
<sequence>MARNFDDMFNEALYGKRRRQDNTLIDSWIDEWAINRNWDEFPTGDGLRNIHKRCNVGGSGHWLWLVAIDHNLTSPPPYRPPFTYTKSQIKRVVPLSFNELLRRAQASSSSFLTHSATAATFSFFSSLLNTEPVSSSTSAPPVAASVPTTAAPLSLFLSPLSSGSHIFSASQPSSPPIERKQKGKDVEGEDVCRLHVPTISCRSYLLQNSTRLKLKSPKDSSYLLNLQKLPAIVNGSFKLFERMYGVALELNSHQIMLLLLWIVWWQGRMLLQEGTLMLLREKHIGKRLYIDLPDAKQRVQIFGVHSSGKQLAKDVDFEKLVFRTVGFSGADIKNLVNEAAIMMLLPGGNVCYLVTAICKMIILDFCHSFCLCSSSLPIKKL</sequence>
<evidence type="ECO:0000256" key="4">
    <source>
        <dbReference type="ARBA" id="ARBA00022833"/>
    </source>
</evidence>
<reference evidence="8 9" key="1">
    <citation type="submission" date="2019-01" db="EMBL/GenBank/DDBJ databases">
        <title>Sequencing of cultivated peanut Arachis hypogaea provides insights into genome evolution and oil improvement.</title>
        <authorList>
            <person name="Chen X."/>
        </authorList>
    </citation>
    <scope>NUCLEOTIDE SEQUENCE [LARGE SCALE GENOMIC DNA]</scope>
    <source>
        <strain evidence="9">cv. Fuhuasheng</strain>
        <tissue evidence="8">Leaves</tissue>
    </source>
</reference>
<dbReference type="PANTHER" id="PTHR43655:SF19">
    <property type="entry name" value="ATP-DEPENDENT ZINC METALLOPROTEASE FTSH 12, CHLOROPLASTIC"/>
    <property type="match status" value="1"/>
</dbReference>
<dbReference type="AlphaFoldDB" id="A0A445DE84"/>
<dbReference type="Gene3D" id="1.10.8.60">
    <property type="match status" value="1"/>
</dbReference>
<comment type="caution">
    <text evidence="8">The sequence shown here is derived from an EMBL/GenBank/DDBJ whole genome shotgun (WGS) entry which is preliminary data.</text>
</comment>
<evidence type="ECO:0000256" key="2">
    <source>
        <dbReference type="ARBA" id="ARBA00022723"/>
    </source>
</evidence>
<keyword evidence="6" id="KW-0378">Hydrolase</keyword>
<dbReference type="GO" id="GO:0005745">
    <property type="term" value="C:m-AAA complex"/>
    <property type="evidence" value="ECO:0007669"/>
    <property type="project" value="TreeGrafter"/>
</dbReference>
<dbReference type="GO" id="GO:0046872">
    <property type="term" value="F:metal ion binding"/>
    <property type="evidence" value="ECO:0007669"/>
    <property type="project" value="UniProtKB-KW"/>
</dbReference>
<dbReference type="PANTHER" id="PTHR43655">
    <property type="entry name" value="ATP-DEPENDENT PROTEASE"/>
    <property type="match status" value="1"/>
</dbReference>
<dbReference type="GO" id="GO:0008237">
    <property type="term" value="F:metallopeptidase activity"/>
    <property type="evidence" value="ECO:0007669"/>
    <property type="project" value="UniProtKB-KW"/>
</dbReference>
<dbReference type="SUPFAM" id="SSF52540">
    <property type="entry name" value="P-loop containing nucleoside triphosphate hydrolases"/>
    <property type="match status" value="1"/>
</dbReference>
<protein>
    <recommendedName>
        <fullName evidence="7">AAA ATPase AAA+ lid domain-containing protein</fullName>
    </recommendedName>
</protein>
<keyword evidence="6" id="KW-0482">Metalloprotease</keyword>
<dbReference type="GO" id="GO:0009535">
    <property type="term" value="C:chloroplast thylakoid membrane"/>
    <property type="evidence" value="ECO:0007669"/>
    <property type="project" value="TreeGrafter"/>
</dbReference>
<feature type="domain" description="AAA ATPase AAA+ lid" evidence="7">
    <location>
        <begin position="314"/>
        <end position="343"/>
    </location>
</feature>
<dbReference type="EMBL" id="SDMP01000004">
    <property type="protein sequence ID" value="RYR61498.1"/>
    <property type="molecule type" value="Genomic_DNA"/>
</dbReference>
<name>A0A445DE84_ARAHY</name>
<evidence type="ECO:0000256" key="6">
    <source>
        <dbReference type="ARBA" id="ARBA00023049"/>
    </source>
</evidence>
<dbReference type="InterPro" id="IPR027417">
    <property type="entry name" value="P-loop_NTPase"/>
</dbReference>
<dbReference type="GO" id="GO:0009793">
    <property type="term" value="P:embryo development ending in seed dormancy"/>
    <property type="evidence" value="ECO:0007669"/>
    <property type="project" value="TreeGrafter"/>
</dbReference>
<gene>
    <name evidence="8" type="ORF">Ahy_A04g018673</name>
</gene>
<evidence type="ECO:0000259" key="7">
    <source>
        <dbReference type="Pfam" id="PF17862"/>
    </source>
</evidence>
<evidence type="ECO:0000256" key="3">
    <source>
        <dbReference type="ARBA" id="ARBA00022741"/>
    </source>
</evidence>
<keyword evidence="6" id="KW-0645">Protease</keyword>
<evidence type="ECO:0000256" key="5">
    <source>
        <dbReference type="ARBA" id="ARBA00022840"/>
    </source>
</evidence>
<dbReference type="InterPro" id="IPR050928">
    <property type="entry name" value="ATP-dep_Zn_Metalloprotease"/>
</dbReference>
<evidence type="ECO:0000313" key="9">
    <source>
        <dbReference type="Proteomes" id="UP000289738"/>
    </source>
</evidence>
<dbReference type="Proteomes" id="UP000289738">
    <property type="component" value="Chromosome A04"/>
</dbReference>
<dbReference type="Pfam" id="PF17862">
    <property type="entry name" value="AAA_lid_3"/>
    <property type="match status" value="1"/>
</dbReference>
<keyword evidence="3" id="KW-0547">Nucleotide-binding</keyword>
<dbReference type="STRING" id="3818.A0A445DE84"/>
<evidence type="ECO:0000256" key="1">
    <source>
        <dbReference type="ARBA" id="ARBA00001947"/>
    </source>
</evidence>
<keyword evidence="5" id="KW-0067">ATP-binding</keyword>
<evidence type="ECO:0000313" key="8">
    <source>
        <dbReference type="EMBL" id="RYR61498.1"/>
    </source>
</evidence>
<comment type="cofactor">
    <cofactor evidence="1">
        <name>Zn(2+)</name>
        <dbReference type="ChEBI" id="CHEBI:29105"/>
    </cofactor>
</comment>